<keyword evidence="2" id="KW-1185">Reference proteome</keyword>
<name>A0ACC1SWU8_9HYPO</name>
<organism evidence="1 2">
    <name type="scientific">Fusarium decemcellulare</name>
    <dbReference type="NCBI Taxonomy" id="57161"/>
    <lineage>
        <taxon>Eukaryota</taxon>
        <taxon>Fungi</taxon>
        <taxon>Dikarya</taxon>
        <taxon>Ascomycota</taxon>
        <taxon>Pezizomycotina</taxon>
        <taxon>Sordariomycetes</taxon>
        <taxon>Hypocreomycetidae</taxon>
        <taxon>Hypocreales</taxon>
        <taxon>Nectriaceae</taxon>
        <taxon>Fusarium</taxon>
        <taxon>Fusarium decemcellulare species complex</taxon>
    </lineage>
</organism>
<evidence type="ECO:0000313" key="2">
    <source>
        <dbReference type="Proteomes" id="UP001148629"/>
    </source>
</evidence>
<proteinExistence type="predicted"/>
<dbReference type="EMBL" id="JANRMS010000064">
    <property type="protein sequence ID" value="KAJ3547883.1"/>
    <property type="molecule type" value="Genomic_DNA"/>
</dbReference>
<gene>
    <name evidence="1" type="ORF">NM208_g1281</name>
</gene>
<comment type="caution">
    <text evidence="1">The sequence shown here is derived from an EMBL/GenBank/DDBJ whole genome shotgun (WGS) entry which is preliminary data.</text>
</comment>
<accession>A0ACC1SWU8</accession>
<evidence type="ECO:0000313" key="1">
    <source>
        <dbReference type="EMBL" id="KAJ3547883.1"/>
    </source>
</evidence>
<reference evidence="1" key="1">
    <citation type="submission" date="2022-08" db="EMBL/GenBank/DDBJ databases">
        <title>Genome Sequence of Fusarium decemcellulare.</title>
        <authorList>
            <person name="Buettner E."/>
        </authorList>
    </citation>
    <scope>NUCLEOTIDE SEQUENCE</scope>
    <source>
        <strain evidence="1">Babe19</strain>
    </source>
</reference>
<dbReference type="Proteomes" id="UP001148629">
    <property type="component" value="Unassembled WGS sequence"/>
</dbReference>
<sequence length="1371" mass="152291">MPPTWRSSKEREAVDDEEASFRAFTDPKKIPAWLDHFNAKDLKILFKCSLAVWILTLFIFINDTLRLLGQAAFFGCIVLFIMPPSGVVFIHTMAGLMICVGIALGWVWGVITMKAALATRPQADLLQRYQELQQSMPQNTTNSEQASGQGTYTQIAIYEGFMLDTRVSVTYFCMIGLFVYLMARVRVAAPNLALVSLFSMVVADIYLVMAPLIPTFQGTIPKTLILPTAIAVGIGVVCNLLLFPQSTSQIMLGDMSSLLSQMDSYVKALGWHFKARARFDMERLQQYKGELALAYKSVESAGKFLPLDFSYRRWSPDDINGLQKPLRQALVSFGDMLQLSISREELVAKDVALTKAASTLQNSDGKQQPLAYHIAKAADLRDATRHPDTEEMIAKSTEALSSCATPLLQALSHGIGAIVQALSTVPQEHTILEHERIGRSLEEALADFQESAADHLIAPYSHFFDADGKVIYADDRAPPLLGLMSGLLYQERIINLSKDIMAILEQVVEIERVRTTNRLWLPKGLNRIVSLGLGQDQPPSTIPGTMDLTRTMSAISRPEKKRRFFNRKPKAKSESETEKTAAALLESMQQSTSRQRRTLSKIFLAVVGFFTGVEGLHALRTLVITIALAIPAVIPSTAGFYYREKGMWALIMAQMALEPFMSDFVSGIIIRTLGTVAGGVLGLVCWYIGAGSGPGNAYGLAAIMAVAIVGMMWWRLFAPPEHMAAGIMLTSTMYMVVAYSWVDTHIPSYGNPGVGYDVFWRRILLVLIGFGGAVLIALLPRPLSGNRHYRDIMSNQLSSIRDRYALLISTWRSPPEDLVEVVEKEATTSEELLNSIIQPIEKTKFEFSTSNINTETLSLSNHLCNNLNIYITQLSLTVGKLPLPARTLFMRQLGAGDENLIADIMSTLTLAQHSLASGEPLPAILPTPLVGRAMQFKKLRGELQADGNAKDFLGGQEGRHWMAATYAFVRFLGTVDELITVLKKAQTEHMSQHKRHLSSILVTAQEVFVESAVVPRCSAPFQATRLAHAPTIESWRLDLELMHHYTYATYATLPRGTEICDIWQTQVPRLASQHVFLMHQVLATSAYHAAYLNPGQRSHYLLSASEHQNDALVHFQSELCQISASNCHAFFIASSMLSTCVFAASCAETSTPDRKIDEILDIFVLVRGMSNILRSHEGDLRRGTLQYLFKVVEEEEQEDITPLLHTIIGQLKGFALPIDRDTNSLSICRKAISDTVSWIESKSWKASSPELRFCLSWPISIEEEFIDLLLGSVVPRQNILQYTGLIDEDEFFDDFLHEAKCWGRSGFAISGGFDAGSGMSWDVRSWEVIQMVEITSKRVLTLSCGDRDMVCTRQIDAVNNPGCLDLLWEGS</sequence>
<protein>
    <submittedName>
        <fullName evidence="1">Uncharacterized protein</fullName>
    </submittedName>
</protein>